<sequence length="196" mass="21643">MPSSRDHRIARELLDIEKDKDNSGVFAHSVDGVRLDRLKGSFPGPPDTPYATGTFVVNITVPEQYPFKAPEIRFETRVWHPNISSQTDAEVASMLLGNPEQFKLVAHDWAVRYAGATRVLPQPGTLGPFQTPSPAVDPRSYAGYNKNLVDRFADMGFSVASVVAAFTQLGVDRRDGRDYEMEPGLIGDVTSCLFNE</sequence>
<proteinExistence type="predicted"/>
<reference evidence="3 4" key="1">
    <citation type="journal article" date="2014" name="BMC Genomics">
        <title>Comparative genomics of the major fungal agents of human and animal Sporotrichosis: Sporothrix schenckii and Sporothrix brasiliensis.</title>
        <authorList>
            <person name="Teixeira M.M."/>
            <person name="de Almeida L.G."/>
            <person name="Kubitschek-Barreira P."/>
            <person name="Alves F.L."/>
            <person name="Kioshima E.S."/>
            <person name="Abadio A.K."/>
            <person name="Fernandes L."/>
            <person name="Derengowski L.S."/>
            <person name="Ferreira K.S."/>
            <person name="Souza R.C."/>
            <person name="Ruiz J.C."/>
            <person name="de Andrade N.C."/>
            <person name="Paes H.C."/>
            <person name="Nicola A.M."/>
            <person name="Albuquerque P."/>
            <person name="Gerber A.L."/>
            <person name="Martins V.P."/>
            <person name="Peconick L.D."/>
            <person name="Neto A.V."/>
            <person name="Chaucanez C.B."/>
            <person name="Silva P.A."/>
            <person name="Cunha O.L."/>
            <person name="de Oliveira F.F."/>
            <person name="dos Santos T.C."/>
            <person name="Barros A.L."/>
            <person name="Soares M.A."/>
            <person name="de Oliveira L.M."/>
            <person name="Marini M.M."/>
            <person name="Villalobos-Duno H."/>
            <person name="Cunha M.M."/>
            <person name="de Hoog S."/>
            <person name="da Silveira J.F."/>
            <person name="Henrissat B."/>
            <person name="Nino-Vega G.A."/>
            <person name="Cisalpino P.S."/>
            <person name="Mora-Montes H.M."/>
            <person name="Almeida S.R."/>
            <person name="Stajich J.E."/>
            <person name="Lopes-Bezerra L.M."/>
            <person name="Vasconcelos A.T."/>
            <person name="Felipe M.S."/>
        </authorList>
    </citation>
    <scope>NUCLEOTIDE SEQUENCE [LARGE SCALE GENOMIC DNA]</scope>
    <source>
        <strain evidence="3 4">5110</strain>
    </source>
</reference>
<dbReference type="Pfam" id="PF09288">
    <property type="entry name" value="UBA_3"/>
    <property type="match status" value="1"/>
</dbReference>
<evidence type="ECO:0000259" key="2">
    <source>
        <dbReference type="PROSITE" id="PS50127"/>
    </source>
</evidence>
<dbReference type="InterPro" id="IPR009060">
    <property type="entry name" value="UBA-like_sf"/>
</dbReference>
<evidence type="ECO:0000313" key="4">
    <source>
        <dbReference type="Proteomes" id="UP000031575"/>
    </source>
</evidence>
<dbReference type="GO" id="GO:0006511">
    <property type="term" value="P:ubiquitin-dependent protein catabolic process"/>
    <property type="evidence" value="ECO:0007669"/>
    <property type="project" value="EnsemblFungi"/>
</dbReference>
<dbReference type="VEuPathDB" id="FungiDB:SPBR_03131"/>
<name>A0A0C2FLU2_9PEZI</name>
<keyword evidence="4" id="KW-1185">Reference proteome</keyword>
<dbReference type="SUPFAM" id="SSF46934">
    <property type="entry name" value="UBA-like"/>
    <property type="match status" value="1"/>
</dbReference>
<dbReference type="SMART" id="SM00212">
    <property type="entry name" value="UBCc"/>
    <property type="match status" value="1"/>
</dbReference>
<dbReference type="AlphaFoldDB" id="A0A0C2FLU2"/>
<accession>A0A0C2FLU2</accession>
<dbReference type="PANTHER" id="PTHR24067">
    <property type="entry name" value="UBIQUITIN-CONJUGATING ENZYME E2"/>
    <property type="match status" value="1"/>
</dbReference>
<dbReference type="PROSITE" id="PS50127">
    <property type="entry name" value="UBC_2"/>
    <property type="match status" value="1"/>
</dbReference>
<dbReference type="InterPro" id="IPR015368">
    <property type="entry name" value="UBA_C_fun"/>
</dbReference>
<dbReference type="GO" id="GO:0036503">
    <property type="term" value="P:ERAD pathway"/>
    <property type="evidence" value="ECO:0007669"/>
    <property type="project" value="EnsemblFungi"/>
</dbReference>
<dbReference type="RefSeq" id="XP_040620053.1">
    <property type="nucleotide sequence ID" value="XM_040761434.1"/>
</dbReference>
<keyword evidence="1" id="KW-0833">Ubl conjugation pathway</keyword>
<protein>
    <submittedName>
        <fullName evidence="3">Ubiquitin-conjugating enzyme (Huntingtin interacting protein 2)</fullName>
    </submittedName>
</protein>
<dbReference type="GeneID" id="63676355"/>
<organism evidence="3 4">
    <name type="scientific">Sporothrix brasiliensis 5110</name>
    <dbReference type="NCBI Taxonomy" id="1398154"/>
    <lineage>
        <taxon>Eukaryota</taxon>
        <taxon>Fungi</taxon>
        <taxon>Dikarya</taxon>
        <taxon>Ascomycota</taxon>
        <taxon>Pezizomycotina</taxon>
        <taxon>Sordariomycetes</taxon>
        <taxon>Sordariomycetidae</taxon>
        <taxon>Ophiostomatales</taxon>
        <taxon>Ophiostomataceae</taxon>
        <taxon>Sporothrix</taxon>
    </lineage>
</organism>
<dbReference type="Proteomes" id="UP000031575">
    <property type="component" value="Unassembled WGS sequence"/>
</dbReference>
<comment type="caution">
    <text evidence="3">The sequence shown here is derived from an EMBL/GenBank/DDBJ whole genome shotgun (WGS) entry which is preliminary data.</text>
</comment>
<evidence type="ECO:0000313" key="3">
    <source>
        <dbReference type="EMBL" id="KIH92043.1"/>
    </source>
</evidence>
<dbReference type="InterPro" id="IPR050113">
    <property type="entry name" value="Ub_conjugating_enzyme"/>
</dbReference>
<gene>
    <name evidence="3" type="ORF">SPBR_03131</name>
</gene>
<dbReference type="InterPro" id="IPR016135">
    <property type="entry name" value="UBQ-conjugating_enzyme/RWD"/>
</dbReference>
<dbReference type="Gene3D" id="3.10.110.10">
    <property type="entry name" value="Ubiquitin Conjugating Enzyme"/>
    <property type="match status" value="1"/>
</dbReference>
<dbReference type="OrthoDB" id="9993688at2759"/>
<dbReference type="GO" id="GO:0004842">
    <property type="term" value="F:ubiquitin-protein transferase activity"/>
    <property type="evidence" value="ECO:0007669"/>
    <property type="project" value="EnsemblFungi"/>
</dbReference>
<dbReference type="InterPro" id="IPR000608">
    <property type="entry name" value="UBC"/>
</dbReference>
<dbReference type="EMBL" id="AWTV01000006">
    <property type="protein sequence ID" value="KIH92043.1"/>
    <property type="molecule type" value="Genomic_DNA"/>
</dbReference>
<evidence type="ECO:0000256" key="1">
    <source>
        <dbReference type="ARBA" id="ARBA00022786"/>
    </source>
</evidence>
<dbReference type="HOGENOM" id="CLU_030988_13_1_1"/>
<feature type="domain" description="UBC core" evidence="2">
    <location>
        <begin position="4"/>
        <end position="165"/>
    </location>
</feature>
<dbReference type="Pfam" id="PF00179">
    <property type="entry name" value="UQ_con"/>
    <property type="match status" value="1"/>
</dbReference>
<dbReference type="GO" id="GO:0016050">
    <property type="term" value="P:vesicle organization"/>
    <property type="evidence" value="ECO:0007669"/>
    <property type="project" value="EnsemblFungi"/>
</dbReference>
<dbReference type="SUPFAM" id="SSF54495">
    <property type="entry name" value="UBC-like"/>
    <property type="match status" value="1"/>
</dbReference>
<dbReference type="GO" id="GO:0070628">
    <property type="term" value="F:proteasome binding"/>
    <property type="evidence" value="ECO:0007669"/>
    <property type="project" value="EnsemblFungi"/>
</dbReference>